<evidence type="ECO:0000313" key="1">
    <source>
        <dbReference type="EMBL" id="CAG8850417.1"/>
    </source>
</evidence>
<gene>
    <name evidence="1" type="ORF">GMARGA_LOCUS40199</name>
</gene>
<protein>
    <submittedName>
        <fullName evidence="1">38721_t:CDS:1</fullName>
    </submittedName>
</protein>
<sequence>YCKGWAIRMMNYQKKIEQYDGDKIENVIPPEWLEIWDTCHVLVTHDEVYFYTNDDNSFVWVEDKESIIKKKGQGSAIMASDFLCLCHGPLRFTEPNAIWLGLDQEAQIIIKPGQQADGYWKSENMVQ</sequence>
<accession>A0ABN7X832</accession>
<name>A0ABN7X832_GIGMA</name>
<keyword evidence="2" id="KW-1185">Reference proteome</keyword>
<reference evidence="1 2" key="1">
    <citation type="submission" date="2021-06" db="EMBL/GenBank/DDBJ databases">
        <authorList>
            <person name="Kallberg Y."/>
            <person name="Tangrot J."/>
            <person name="Rosling A."/>
        </authorList>
    </citation>
    <scope>NUCLEOTIDE SEQUENCE [LARGE SCALE GENOMIC DNA]</scope>
    <source>
        <strain evidence="1 2">120-4 pot B 10/14</strain>
    </source>
</reference>
<comment type="caution">
    <text evidence="1">The sequence shown here is derived from an EMBL/GenBank/DDBJ whole genome shotgun (WGS) entry which is preliminary data.</text>
</comment>
<dbReference type="EMBL" id="CAJVQB010101004">
    <property type="protein sequence ID" value="CAG8850417.1"/>
    <property type="molecule type" value="Genomic_DNA"/>
</dbReference>
<proteinExistence type="predicted"/>
<feature type="non-terminal residue" evidence="1">
    <location>
        <position position="1"/>
    </location>
</feature>
<evidence type="ECO:0000313" key="2">
    <source>
        <dbReference type="Proteomes" id="UP000789901"/>
    </source>
</evidence>
<organism evidence="1 2">
    <name type="scientific">Gigaspora margarita</name>
    <dbReference type="NCBI Taxonomy" id="4874"/>
    <lineage>
        <taxon>Eukaryota</taxon>
        <taxon>Fungi</taxon>
        <taxon>Fungi incertae sedis</taxon>
        <taxon>Mucoromycota</taxon>
        <taxon>Glomeromycotina</taxon>
        <taxon>Glomeromycetes</taxon>
        <taxon>Diversisporales</taxon>
        <taxon>Gigasporaceae</taxon>
        <taxon>Gigaspora</taxon>
    </lineage>
</organism>
<dbReference type="Proteomes" id="UP000789901">
    <property type="component" value="Unassembled WGS sequence"/>
</dbReference>